<name>A0A518K887_9BACT</name>
<reference evidence="2 3" key="1">
    <citation type="submission" date="2019-02" db="EMBL/GenBank/DDBJ databases">
        <title>Deep-cultivation of Planctomycetes and their phenomic and genomic characterization uncovers novel biology.</title>
        <authorList>
            <person name="Wiegand S."/>
            <person name="Jogler M."/>
            <person name="Boedeker C."/>
            <person name="Pinto D."/>
            <person name="Vollmers J."/>
            <person name="Rivas-Marin E."/>
            <person name="Kohn T."/>
            <person name="Peeters S.H."/>
            <person name="Heuer A."/>
            <person name="Rast P."/>
            <person name="Oberbeckmann S."/>
            <person name="Bunk B."/>
            <person name="Jeske O."/>
            <person name="Meyerdierks A."/>
            <person name="Storesund J.E."/>
            <person name="Kallscheuer N."/>
            <person name="Luecker S."/>
            <person name="Lage O.M."/>
            <person name="Pohl T."/>
            <person name="Merkel B.J."/>
            <person name="Hornburger P."/>
            <person name="Mueller R.-W."/>
            <person name="Bruemmer F."/>
            <person name="Labrenz M."/>
            <person name="Spormann A.M."/>
            <person name="Op den Camp H."/>
            <person name="Overmann J."/>
            <person name="Amann R."/>
            <person name="Jetten M.S.M."/>
            <person name="Mascher T."/>
            <person name="Medema M.H."/>
            <person name="Devos D.P."/>
            <person name="Kaster A.-K."/>
            <person name="Ovreas L."/>
            <person name="Rohde M."/>
            <person name="Galperin M.Y."/>
            <person name="Jogler C."/>
        </authorList>
    </citation>
    <scope>NUCLEOTIDE SEQUENCE [LARGE SCALE GENOMIC DNA]</scope>
    <source>
        <strain evidence="2 3">Spa11</strain>
    </source>
</reference>
<evidence type="ECO:0000259" key="1">
    <source>
        <dbReference type="Pfam" id="PF04965"/>
    </source>
</evidence>
<evidence type="ECO:0000313" key="3">
    <source>
        <dbReference type="Proteomes" id="UP000316426"/>
    </source>
</evidence>
<dbReference type="KEGG" id="bmei:Spa11_22070"/>
<gene>
    <name evidence="2" type="ORF">Spa11_22070</name>
</gene>
<evidence type="ECO:0000313" key="2">
    <source>
        <dbReference type="EMBL" id="QDV74008.1"/>
    </source>
</evidence>
<dbReference type="Pfam" id="PF04965">
    <property type="entry name" value="GPW_gp25"/>
    <property type="match status" value="1"/>
</dbReference>
<feature type="domain" description="IraD/Gp25-like" evidence="1">
    <location>
        <begin position="36"/>
        <end position="127"/>
    </location>
</feature>
<protein>
    <submittedName>
        <fullName evidence="2">Gene 25-like lysozyme</fullName>
    </submittedName>
</protein>
<dbReference type="InterPro" id="IPR007048">
    <property type="entry name" value="IraD/Gp25-like"/>
</dbReference>
<dbReference type="RefSeq" id="WP_145111987.1">
    <property type="nucleotide sequence ID" value="NZ_CP036349.1"/>
</dbReference>
<dbReference type="Proteomes" id="UP000316426">
    <property type="component" value="Chromosome"/>
</dbReference>
<sequence length="151" mass="16962">MPHRPNASTSSLLDHLVDACHGVEQRQPVRIERLIDDIELLLNTCCIDDAEVDSEFPEVASSIHRYGSPAPQATSIGTHEERFATARRIEKTLRRFEPRLRRVRVRVEDPKSRSPIGRLRIEATLADSADLSLALNVRSTSGRAQITAERT</sequence>
<proteinExistence type="predicted"/>
<accession>A0A518K887</accession>
<dbReference type="SUPFAM" id="SSF160719">
    <property type="entry name" value="gpW/gp25-like"/>
    <property type="match status" value="1"/>
</dbReference>
<organism evidence="2 3">
    <name type="scientific">Botrimarina mediterranea</name>
    <dbReference type="NCBI Taxonomy" id="2528022"/>
    <lineage>
        <taxon>Bacteria</taxon>
        <taxon>Pseudomonadati</taxon>
        <taxon>Planctomycetota</taxon>
        <taxon>Planctomycetia</taxon>
        <taxon>Pirellulales</taxon>
        <taxon>Lacipirellulaceae</taxon>
        <taxon>Botrimarina</taxon>
    </lineage>
</organism>
<dbReference type="AlphaFoldDB" id="A0A518K887"/>
<keyword evidence="3" id="KW-1185">Reference proteome</keyword>
<dbReference type="EMBL" id="CP036349">
    <property type="protein sequence ID" value="QDV74008.1"/>
    <property type="molecule type" value="Genomic_DNA"/>
</dbReference>